<sequence length="507" mass="57917">MLDEATRHHLFTDTFCRVCWAVLPFESQRMSHYEGRKHAQNVYLYVQSHGRKDERIRSDKKKEIMACTSFQVDGTRIVENKYCNLCNIILVSPGVALSHLRGKIHAKKLRQLADKRAQVEAQSMQPVSVPSEAEMPSSSSKASLDLNYCWLCCVPFNSPFSAREHYVGKKHGKNVARKKIMEELGIKPVPRESRTTDSFFSVVGLGRYMCPVCNVVLTTILEYQSHMRGKKHYTSLCRATKTHSLTKRSRKTYYSLQGQKATCLEERMDLTIAEEFQDGSLGEVKPSAFMCEQNQHPSLFSETQTPTNTGKKRSPSCSSACERALGKTPTCQYNTARCIEGQAFGAAAITDGFGLSAVESKECCKLMLAEMFSISYREEQNLQVEYTEEKKYVSKELKRKKENSKLKRKEDGEGADLEKESEKRKRVKLDVDLSNEKKSRPNKDERLTKLSKKQRRKLKREQQMSQIEDKTENERSAMPLSCASWRALSIFQALDRMPPAQGRFATR</sequence>
<feature type="domain" description="C2H2-type" evidence="2">
    <location>
        <begin position="210"/>
        <end position="232"/>
    </location>
</feature>
<dbReference type="Gene3D" id="3.30.160.60">
    <property type="entry name" value="Classic Zinc Finger"/>
    <property type="match status" value="4"/>
</dbReference>
<organism evidence="3 4">
    <name type="scientific">Pavo cristatus</name>
    <name type="common">Indian peafowl</name>
    <name type="synonym">Blue peafowl</name>
    <dbReference type="NCBI Taxonomy" id="9049"/>
    <lineage>
        <taxon>Eukaryota</taxon>
        <taxon>Metazoa</taxon>
        <taxon>Chordata</taxon>
        <taxon>Craniata</taxon>
        <taxon>Vertebrata</taxon>
        <taxon>Euteleostomi</taxon>
        <taxon>Archelosauria</taxon>
        <taxon>Archosauria</taxon>
        <taxon>Dinosauria</taxon>
        <taxon>Saurischia</taxon>
        <taxon>Theropoda</taxon>
        <taxon>Coelurosauria</taxon>
        <taxon>Aves</taxon>
        <taxon>Neognathae</taxon>
        <taxon>Galloanserae</taxon>
        <taxon>Galliformes</taxon>
        <taxon>Phasianidae</taxon>
        <taxon>Phasianinae</taxon>
        <taxon>Pavo</taxon>
    </lineage>
</organism>
<dbReference type="Proteomes" id="UP000694428">
    <property type="component" value="Unplaced"/>
</dbReference>
<dbReference type="PANTHER" id="PTHR46742:SF2">
    <property type="entry name" value="ZINC FINGER MATRIN-TYPE PROTEIN 1"/>
    <property type="match status" value="1"/>
</dbReference>
<dbReference type="PANTHER" id="PTHR46742">
    <property type="entry name" value="LYSINE-RICH COILED-COIL PROTEIN 1"/>
    <property type="match status" value="1"/>
</dbReference>
<evidence type="ECO:0000313" key="3">
    <source>
        <dbReference type="Ensembl" id="ENSPSTP00000015180.1"/>
    </source>
</evidence>
<accession>A0A8C9FII8</accession>
<dbReference type="SMART" id="SM00451">
    <property type="entry name" value="ZnF_U1"/>
    <property type="match status" value="4"/>
</dbReference>
<dbReference type="InterPro" id="IPR036236">
    <property type="entry name" value="Znf_C2H2_sf"/>
</dbReference>
<dbReference type="GO" id="GO:0008270">
    <property type="term" value="F:zinc ion binding"/>
    <property type="evidence" value="ECO:0007669"/>
    <property type="project" value="InterPro"/>
</dbReference>
<dbReference type="PROSITE" id="PS00028">
    <property type="entry name" value="ZINC_FINGER_C2H2_1"/>
    <property type="match status" value="1"/>
</dbReference>
<evidence type="ECO:0000313" key="4">
    <source>
        <dbReference type="Proteomes" id="UP000694428"/>
    </source>
</evidence>
<proteinExistence type="predicted"/>
<evidence type="ECO:0000256" key="1">
    <source>
        <dbReference type="SAM" id="MobiDB-lite"/>
    </source>
</evidence>
<dbReference type="SUPFAM" id="SSF57667">
    <property type="entry name" value="beta-beta-alpha zinc fingers"/>
    <property type="match status" value="4"/>
</dbReference>
<feature type="compositionally biased region" description="Basic residues" evidence="1">
    <location>
        <begin position="449"/>
        <end position="459"/>
    </location>
</feature>
<keyword evidence="4" id="KW-1185">Reference proteome</keyword>
<dbReference type="AlphaFoldDB" id="A0A8C9FII8"/>
<reference evidence="3" key="1">
    <citation type="submission" date="2025-08" db="UniProtKB">
        <authorList>
            <consortium name="Ensembl"/>
        </authorList>
    </citation>
    <scope>IDENTIFICATION</scope>
</reference>
<name>A0A8C9FII8_PAVCR</name>
<reference evidence="3" key="2">
    <citation type="submission" date="2025-09" db="UniProtKB">
        <authorList>
            <consortium name="Ensembl"/>
        </authorList>
    </citation>
    <scope>IDENTIFICATION</scope>
</reference>
<dbReference type="SMART" id="SM00355">
    <property type="entry name" value="ZnF_C2H2"/>
    <property type="match status" value="4"/>
</dbReference>
<dbReference type="GO" id="GO:0003676">
    <property type="term" value="F:nucleic acid binding"/>
    <property type="evidence" value="ECO:0007669"/>
    <property type="project" value="InterPro"/>
</dbReference>
<dbReference type="Ensembl" id="ENSPSTT00000015933.1">
    <property type="protein sequence ID" value="ENSPSTP00000015180.1"/>
    <property type="gene ID" value="ENSPSTG00000010769.1"/>
</dbReference>
<evidence type="ECO:0000259" key="2">
    <source>
        <dbReference type="PROSITE" id="PS00028"/>
    </source>
</evidence>
<feature type="region of interest" description="Disordered" evidence="1">
    <location>
        <begin position="400"/>
        <end position="478"/>
    </location>
</feature>
<dbReference type="InterPro" id="IPR003604">
    <property type="entry name" value="Matrin/U1-like-C_Znf_C2H2"/>
</dbReference>
<protein>
    <recommendedName>
        <fullName evidence="2">C2H2-type domain-containing protein</fullName>
    </recommendedName>
</protein>
<feature type="compositionally biased region" description="Basic and acidic residues" evidence="1">
    <location>
        <begin position="403"/>
        <end position="448"/>
    </location>
</feature>
<dbReference type="InterPro" id="IPR013087">
    <property type="entry name" value="Znf_C2H2_type"/>
</dbReference>
<dbReference type="Pfam" id="PF12874">
    <property type="entry name" value="zf-met"/>
    <property type="match status" value="4"/>
</dbReference>